<dbReference type="PANTHER" id="PTHR43663">
    <property type="entry name" value="CHROMATE TRANSPORT PROTEIN-RELATED"/>
    <property type="match status" value="1"/>
</dbReference>
<comment type="caution">
    <text evidence="8">The sequence shown here is derived from an EMBL/GenBank/DDBJ whole genome shotgun (WGS) entry which is preliminary data.</text>
</comment>
<dbReference type="GO" id="GO:0005886">
    <property type="term" value="C:plasma membrane"/>
    <property type="evidence" value="ECO:0007669"/>
    <property type="project" value="UniProtKB-SubCell"/>
</dbReference>
<feature type="transmembrane region" description="Helical" evidence="7">
    <location>
        <begin position="12"/>
        <end position="29"/>
    </location>
</feature>
<keyword evidence="3" id="KW-1003">Cell membrane</keyword>
<gene>
    <name evidence="8" type="ORF">HMPREF9134_01625</name>
</gene>
<dbReference type="RefSeq" id="WP_005467747.1">
    <property type="nucleotide sequence ID" value="NZ_KB291032.1"/>
</dbReference>
<feature type="transmembrane region" description="Helical" evidence="7">
    <location>
        <begin position="79"/>
        <end position="101"/>
    </location>
</feature>
<protein>
    <submittedName>
        <fullName evidence="8">Chromate transport protein</fullName>
    </submittedName>
</protein>
<dbReference type="Proteomes" id="UP000010408">
    <property type="component" value="Unassembled WGS sequence"/>
</dbReference>
<organism evidence="8 9">
    <name type="scientific">Porphyromonas catoniae F0037</name>
    <dbReference type="NCBI Taxonomy" id="1127696"/>
    <lineage>
        <taxon>Bacteria</taxon>
        <taxon>Pseudomonadati</taxon>
        <taxon>Bacteroidota</taxon>
        <taxon>Bacteroidia</taxon>
        <taxon>Bacteroidales</taxon>
        <taxon>Porphyromonadaceae</taxon>
        <taxon>Porphyromonas</taxon>
    </lineage>
</organism>
<dbReference type="STRING" id="1127696.HMPREF9134_01625"/>
<accession>L1NAF0</accession>
<dbReference type="EMBL" id="AMEQ01000040">
    <property type="protein sequence ID" value="EKY00291.1"/>
    <property type="molecule type" value="Genomic_DNA"/>
</dbReference>
<evidence type="ECO:0000256" key="3">
    <source>
        <dbReference type="ARBA" id="ARBA00022475"/>
    </source>
</evidence>
<keyword evidence="5 7" id="KW-1133">Transmembrane helix</keyword>
<evidence type="ECO:0000256" key="4">
    <source>
        <dbReference type="ARBA" id="ARBA00022692"/>
    </source>
</evidence>
<comment type="similarity">
    <text evidence="2">Belongs to the chromate ion transporter (CHR) (TC 2.A.51) family.</text>
</comment>
<dbReference type="HOGENOM" id="CLU_018106_1_0_10"/>
<dbReference type="AlphaFoldDB" id="L1NAF0"/>
<name>L1NAF0_9PORP</name>
<reference evidence="8 9" key="1">
    <citation type="submission" date="2012-05" db="EMBL/GenBank/DDBJ databases">
        <authorList>
            <person name="Weinstock G."/>
            <person name="Sodergren E."/>
            <person name="Lobos E.A."/>
            <person name="Fulton L."/>
            <person name="Fulton R."/>
            <person name="Courtney L."/>
            <person name="Fronick C."/>
            <person name="O'Laughlin M."/>
            <person name="Godfrey J."/>
            <person name="Wilson R.M."/>
            <person name="Miner T."/>
            <person name="Farmer C."/>
            <person name="Delehaunty K."/>
            <person name="Cordes M."/>
            <person name="Minx P."/>
            <person name="Tomlinson C."/>
            <person name="Chen J."/>
            <person name="Wollam A."/>
            <person name="Pepin K.H."/>
            <person name="Bhonagiri V."/>
            <person name="Zhang X."/>
            <person name="Suruliraj S."/>
            <person name="Warren W."/>
            <person name="Mitreva M."/>
            <person name="Mardis E.R."/>
            <person name="Wilson R.K."/>
        </authorList>
    </citation>
    <scope>NUCLEOTIDE SEQUENCE [LARGE SCALE GENOMIC DNA]</scope>
    <source>
        <strain evidence="8 9">F0037</strain>
    </source>
</reference>
<evidence type="ECO:0000256" key="7">
    <source>
        <dbReference type="SAM" id="Phobius"/>
    </source>
</evidence>
<dbReference type="GO" id="GO:0015109">
    <property type="term" value="F:chromate transmembrane transporter activity"/>
    <property type="evidence" value="ECO:0007669"/>
    <property type="project" value="InterPro"/>
</dbReference>
<proteinExistence type="inferred from homology"/>
<dbReference type="PATRIC" id="fig|1127696.3.peg.1465"/>
<feature type="transmembrane region" description="Helical" evidence="7">
    <location>
        <begin position="144"/>
        <end position="176"/>
    </location>
</feature>
<dbReference type="Pfam" id="PF02417">
    <property type="entry name" value="Chromate_transp"/>
    <property type="match status" value="1"/>
</dbReference>
<dbReference type="InterPro" id="IPR052518">
    <property type="entry name" value="CHR_Transporter"/>
</dbReference>
<evidence type="ECO:0000313" key="8">
    <source>
        <dbReference type="EMBL" id="EKY00291.1"/>
    </source>
</evidence>
<evidence type="ECO:0000256" key="1">
    <source>
        <dbReference type="ARBA" id="ARBA00004651"/>
    </source>
</evidence>
<comment type="subcellular location">
    <subcellularLocation>
        <location evidence="1">Cell membrane</location>
        <topology evidence="1">Multi-pass membrane protein</topology>
    </subcellularLocation>
</comment>
<evidence type="ECO:0000256" key="2">
    <source>
        <dbReference type="ARBA" id="ARBA00005262"/>
    </source>
</evidence>
<keyword evidence="6 7" id="KW-0472">Membrane</keyword>
<dbReference type="PANTHER" id="PTHR43663:SF2">
    <property type="entry name" value="CHROMATE TRANSPORT PROTEIN-RELATED"/>
    <property type="match status" value="1"/>
</dbReference>
<evidence type="ECO:0000313" key="9">
    <source>
        <dbReference type="Proteomes" id="UP000010408"/>
    </source>
</evidence>
<feature type="transmembrane region" description="Helical" evidence="7">
    <location>
        <begin position="113"/>
        <end position="132"/>
    </location>
</feature>
<keyword evidence="4 7" id="KW-0812">Transmembrane</keyword>
<sequence>MMQTKEQIRLFGVFFRIGIGTIGGGYAMIPMMEHEVVRKEGWLSEEEFIDIMAVAQATPGVFAVNMAGHIGYKLGGVRVALLAALGNILPSFVIILLLAALFRQFKQYPLVEYAFRGIRPVVVALIAAPVFTMARTAGLTRYTFWIPIVAAGLIYLLGVSPIYIILIAGLSGWLWGRYSRHKETLR</sequence>
<dbReference type="InterPro" id="IPR003370">
    <property type="entry name" value="Chromate_transpt"/>
</dbReference>
<evidence type="ECO:0000256" key="6">
    <source>
        <dbReference type="ARBA" id="ARBA00023136"/>
    </source>
</evidence>
<dbReference type="eggNOG" id="COG2059">
    <property type="taxonomic scope" value="Bacteria"/>
</dbReference>
<evidence type="ECO:0000256" key="5">
    <source>
        <dbReference type="ARBA" id="ARBA00022989"/>
    </source>
</evidence>